<evidence type="ECO:0000256" key="22">
    <source>
        <dbReference type="ARBA" id="ARBA00076006"/>
    </source>
</evidence>
<dbReference type="Pfam" id="PF01163">
    <property type="entry name" value="RIO1"/>
    <property type="match status" value="1"/>
</dbReference>
<evidence type="ECO:0000256" key="1">
    <source>
        <dbReference type="ARBA" id="ARBA00001946"/>
    </source>
</evidence>
<protein>
    <recommendedName>
        <fullName evidence="21">Serine/threonine-protein kinase RIO3</fullName>
        <ecNumber evidence="4">2.7.11.1</ecNumber>
    </recommendedName>
    <alternativeName>
        <fullName evidence="22">RIO kinase 3</fullName>
    </alternativeName>
</protein>
<keyword evidence="14" id="KW-0067">ATP-binding</keyword>
<accession>A0A7T8JTR8</accession>
<dbReference type="InterPro" id="IPR000687">
    <property type="entry name" value="RIO_kinase"/>
</dbReference>
<comment type="subunit">
    <text evidence="20">Interacts with CASP10. Interacts with IRF3; RIOK3 probably mediates the interaction of TBK1 with IRF3. Associated with 40S pre-ribosomal particles.</text>
</comment>
<evidence type="ECO:0000256" key="2">
    <source>
        <dbReference type="ARBA" id="ARBA00004496"/>
    </source>
</evidence>
<organism evidence="25 26">
    <name type="scientific">Caligus rogercresseyi</name>
    <name type="common">Sea louse</name>
    <dbReference type="NCBI Taxonomy" id="217165"/>
    <lineage>
        <taxon>Eukaryota</taxon>
        <taxon>Metazoa</taxon>
        <taxon>Ecdysozoa</taxon>
        <taxon>Arthropoda</taxon>
        <taxon>Crustacea</taxon>
        <taxon>Multicrustacea</taxon>
        <taxon>Hexanauplia</taxon>
        <taxon>Copepoda</taxon>
        <taxon>Siphonostomatoida</taxon>
        <taxon>Caligidae</taxon>
        <taxon>Caligus</taxon>
    </lineage>
</organism>
<evidence type="ECO:0000256" key="18">
    <source>
        <dbReference type="ARBA" id="ARBA00047899"/>
    </source>
</evidence>
<evidence type="ECO:0000256" key="23">
    <source>
        <dbReference type="SAM" id="MobiDB-lite"/>
    </source>
</evidence>
<keyword evidence="11" id="KW-0479">Metal-binding</keyword>
<feature type="domain" description="RIO kinase" evidence="24">
    <location>
        <begin position="85"/>
        <end position="309"/>
    </location>
</feature>
<comment type="cofactor">
    <cofactor evidence="1">
        <name>Mg(2+)</name>
        <dbReference type="ChEBI" id="CHEBI:18420"/>
    </cofactor>
</comment>
<evidence type="ECO:0000256" key="13">
    <source>
        <dbReference type="ARBA" id="ARBA00022777"/>
    </source>
</evidence>
<dbReference type="GO" id="GO:0005524">
    <property type="term" value="F:ATP binding"/>
    <property type="evidence" value="ECO:0007669"/>
    <property type="project" value="UniProtKB-KW"/>
</dbReference>
<evidence type="ECO:0000256" key="5">
    <source>
        <dbReference type="ARBA" id="ARBA00022490"/>
    </source>
</evidence>
<proteinExistence type="inferred from homology"/>
<dbReference type="EC" id="2.7.11.1" evidence="4"/>
<dbReference type="AlphaFoldDB" id="A0A7T8JTR8"/>
<keyword evidence="16" id="KW-0391">Immunity</keyword>
<evidence type="ECO:0000256" key="6">
    <source>
        <dbReference type="ARBA" id="ARBA00022517"/>
    </source>
</evidence>
<keyword evidence="7" id="KW-0723">Serine/threonine-protein kinase</keyword>
<keyword evidence="8" id="KW-0597">Phosphoprotein</keyword>
<sequence length="408" mass="45495">FDYSDTESLDSDEGDIFAREHIPRCGYKKNEHGEFVTKHDPAINILNNSRRVLESFPPGISTGEDVRMKRFTVREGRKRASRVKDKEDKATQGEVTDPKTKLILYKMVNNGLLDNVGGIISTGKEAVILQGEAPDTQVAIKVFKTTLNEFKNREKYIRDDYRFKDRFSKQNPRKVVTLWAEKEMHNLGRMHRAGINVPAVLALKKHVLVMTFIGGPEGQPAPKLKEAHLSSSTGSDATPRPFRQSRPYTPTAIWSMGICPSTTSSGKISPTHPHALEFLYRDISNVSAFFSSRIPPSKDGEEDIVKSNGLSLDPDHDITAQLCKYQEEGQYECFDSQWNKSLSGAEPISIPLGGWRIQSTLLTSLLEKSVSMSPSELKALKESLESSPPCQNSSPSKQESLPKVSFAP</sequence>
<evidence type="ECO:0000256" key="3">
    <source>
        <dbReference type="ARBA" id="ARBA00009196"/>
    </source>
</evidence>
<keyword evidence="10" id="KW-0808">Transferase</keyword>
<keyword evidence="17" id="KW-0051">Antiviral defense</keyword>
<dbReference type="SMART" id="SM00090">
    <property type="entry name" value="RIO"/>
    <property type="match status" value="1"/>
</dbReference>
<feature type="region of interest" description="Disordered" evidence="23">
    <location>
        <begin position="377"/>
        <end position="408"/>
    </location>
</feature>
<dbReference type="GO" id="GO:0045087">
    <property type="term" value="P:innate immune response"/>
    <property type="evidence" value="ECO:0007669"/>
    <property type="project" value="UniProtKB-KW"/>
</dbReference>
<feature type="region of interest" description="Disordered" evidence="23">
    <location>
        <begin position="220"/>
        <end position="246"/>
    </location>
</feature>
<feature type="compositionally biased region" description="Polar residues" evidence="23">
    <location>
        <begin position="385"/>
        <end position="399"/>
    </location>
</feature>
<dbReference type="PANTHER" id="PTHR45723">
    <property type="entry name" value="SERINE/THREONINE-PROTEIN KINASE RIO1"/>
    <property type="match status" value="1"/>
</dbReference>
<dbReference type="GO" id="GO:0004674">
    <property type="term" value="F:protein serine/threonine kinase activity"/>
    <property type="evidence" value="ECO:0007669"/>
    <property type="project" value="UniProtKB-KW"/>
</dbReference>
<dbReference type="FunFam" id="3.30.200.20:FF:000200">
    <property type="entry name" value="Serine/threonine-protein kinase RIO3"/>
    <property type="match status" value="1"/>
</dbReference>
<comment type="catalytic activity">
    <reaction evidence="18">
        <text>L-threonyl-[protein] + ATP = O-phospho-L-threonyl-[protein] + ADP + H(+)</text>
        <dbReference type="Rhea" id="RHEA:46608"/>
        <dbReference type="Rhea" id="RHEA-COMP:11060"/>
        <dbReference type="Rhea" id="RHEA-COMP:11605"/>
        <dbReference type="ChEBI" id="CHEBI:15378"/>
        <dbReference type="ChEBI" id="CHEBI:30013"/>
        <dbReference type="ChEBI" id="CHEBI:30616"/>
        <dbReference type="ChEBI" id="CHEBI:61977"/>
        <dbReference type="ChEBI" id="CHEBI:456216"/>
        <dbReference type="EC" id="2.7.11.1"/>
    </reaction>
</comment>
<comment type="similarity">
    <text evidence="3">Belongs to the protein kinase superfamily. RIO-type Ser/Thr kinase family.</text>
</comment>
<dbReference type="GO" id="GO:0046872">
    <property type="term" value="F:metal ion binding"/>
    <property type="evidence" value="ECO:0007669"/>
    <property type="project" value="UniProtKB-KW"/>
</dbReference>
<evidence type="ECO:0000313" key="26">
    <source>
        <dbReference type="Proteomes" id="UP000595437"/>
    </source>
</evidence>
<dbReference type="OrthoDB" id="205248at2759"/>
<dbReference type="GO" id="GO:0051607">
    <property type="term" value="P:defense response to virus"/>
    <property type="evidence" value="ECO:0007669"/>
    <property type="project" value="UniProtKB-KW"/>
</dbReference>
<feature type="non-terminal residue" evidence="25">
    <location>
        <position position="1"/>
    </location>
</feature>
<evidence type="ECO:0000256" key="11">
    <source>
        <dbReference type="ARBA" id="ARBA00022723"/>
    </source>
</evidence>
<evidence type="ECO:0000256" key="16">
    <source>
        <dbReference type="ARBA" id="ARBA00022859"/>
    </source>
</evidence>
<evidence type="ECO:0000256" key="10">
    <source>
        <dbReference type="ARBA" id="ARBA00022679"/>
    </source>
</evidence>
<dbReference type="Proteomes" id="UP000595437">
    <property type="component" value="Chromosome 19"/>
</dbReference>
<evidence type="ECO:0000256" key="17">
    <source>
        <dbReference type="ARBA" id="ARBA00023118"/>
    </source>
</evidence>
<evidence type="ECO:0000256" key="7">
    <source>
        <dbReference type="ARBA" id="ARBA00022527"/>
    </source>
</evidence>
<reference evidence="26" key="1">
    <citation type="submission" date="2021-01" db="EMBL/GenBank/DDBJ databases">
        <title>Caligus Genome Assembly.</title>
        <authorList>
            <person name="Gallardo-Escarate C."/>
        </authorList>
    </citation>
    <scope>NUCLEOTIDE SEQUENCE [LARGE SCALE GENOMIC DNA]</scope>
</reference>
<name>A0A7T8JTR8_CALRO</name>
<evidence type="ECO:0000256" key="8">
    <source>
        <dbReference type="ARBA" id="ARBA00022553"/>
    </source>
</evidence>
<keyword evidence="15" id="KW-0460">Magnesium</keyword>
<keyword evidence="12" id="KW-0547">Nucleotide-binding</keyword>
<evidence type="ECO:0000256" key="4">
    <source>
        <dbReference type="ARBA" id="ARBA00012513"/>
    </source>
</evidence>
<keyword evidence="13 25" id="KW-0418">Kinase</keyword>
<evidence type="ECO:0000256" key="14">
    <source>
        <dbReference type="ARBA" id="ARBA00022840"/>
    </source>
</evidence>
<evidence type="ECO:0000256" key="21">
    <source>
        <dbReference type="ARBA" id="ARBA00068351"/>
    </source>
</evidence>
<comment type="subcellular location">
    <subcellularLocation>
        <location evidence="2">Cytoplasm</location>
    </subcellularLocation>
</comment>
<evidence type="ECO:0000256" key="12">
    <source>
        <dbReference type="ARBA" id="ARBA00022741"/>
    </source>
</evidence>
<evidence type="ECO:0000256" key="20">
    <source>
        <dbReference type="ARBA" id="ARBA00064322"/>
    </source>
</evidence>
<dbReference type="Gene3D" id="3.30.200.20">
    <property type="entry name" value="Phosphorylase Kinase, domain 1"/>
    <property type="match status" value="1"/>
</dbReference>
<dbReference type="InterPro" id="IPR011009">
    <property type="entry name" value="Kinase-like_dom_sf"/>
</dbReference>
<evidence type="ECO:0000259" key="24">
    <source>
        <dbReference type="SMART" id="SM00090"/>
    </source>
</evidence>
<dbReference type="GO" id="GO:0005737">
    <property type="term" value="C:cytoplasm"/>
    <property type="evidence" value="ECO:0007669"/>
    <property type="project" value="UniProtKB-SubCell"/>
</dbReference>
<dbReference type="InterPro" id="IPR051272">
    <property type="entry name" value="RIO-type_Ser/Thr_kinase"/>
</dbReference>
<evidence type="ECO:0000313" key="25">
    <source>
        <dbReference type="EMBL" id="QQP33036.1"/>
    </source>
</evidence>
<dbReference type="SUPFAM" id="SSF56112">
    <property type="entry name" value="Protein kinase-like (PK-like)"/>
    <property type="match status" value="1"/>
</dbReference>
<dbReference type="GO" id="GO:0042254">
    <property type="term" value="P:ribosome biogenesis"/>
    <property type="evidence" value="ECO:0007669"/>
    <property type="project" value="UniProtKB-KW"/>
</dbReference>
<evidence type="ECO:0000256" key="19">
    <source>
        <dbReference type="ARBA" id="ARBA00048679"/>
    </source>
</evidence>
<gene>
    <name evidence="25" type="ORF">FKW44_024268</name>
</gene>
<keyword evidence="6" id="KW-0690">Ribosome biogenesis</keyword>
<dbReference type="EMBL" id="CP045908">
    <property type="protein sequence ID" value="QQP33036.1"/>
    <property type="molecule type" value="Genomic_DNA"/>
</dbReference>
<keyword evidence="5" id="KW-0963">Cytoplasm</keyword>
<evidence type="ECO:0000256" key="9">
    <source>
        <dbReference type="ARBA" id="ARBA00022588"/>
    </source>
</evidence>
<evidence type="ECO:0000256" key="15">
    <source>
        <dbReference type="ARBA" id="ARBA00022842"/>
    </source>
</evidence>
<keyword evidence="9" id="KW-0399">Innate immunity</keyword>
<keyword evidence="26" id="KW-1185">Reference proteome</keyword>
<dbReference type="InterPro" id="IPR018934">
    <property type="entry name" value="RIO_dom"/>
</dbReference>
<comment type="catalytic activity">
    <reaction evidence="19">
        <text>L-seryl-[protein] + ATP = O-phospho-L-seryl-[protein] + ADP + H(+)</text>
        <dbReference type="Rhea" id="RHEA:17989"/>
        <dbReference type="Rhea" id="RHEA-COMP:9863"/>
        <dbReference type="Rhea" id="RHEA-COMP:11604"/>
        <dbReference type="ChEBI" id="CHEBI:15378"/>
        <dbReference type="ChEBI" id="CHEBI:29999"/>
        <dbReference type="ChEBI" id="CHEBI:30616"/>
        <dbReference type="ChEBI" id="CHEBI:83421"/>
        <dbReference type="ChEBI" id="CHEBI:456216"/>
        <dbReference type="EC" id="2.7.11.1"/>
    </reaction>
</comment>